<evidence type="ECO:0000259" key="1">
    <source>
        <dbReference type="Pfam" id="PF01551"/>
    </source>
</evidence>
<dbReference type="SUPFAM" id="SSF51261">
    <property type="entry name" value="Duplicated hybrid motif"/>
    <property type="match status" value="1"/>
</dbReference>
<accession>A0A9X3DCM5</accession>
<dbReference type="Gene3D" id="2.70.70.10">
    <property type="entry name" value="Glucose Permease (Domain IIA)"/>
    <property type="match status" value="1"/>
</dbReference>
<dbReference type="InterPro" id="IPR011055">
    <property type="entry name" value="Dup_hybrid_motif"/>
</dbReference>
<comment type="caution">
    <text evidence="2">The sequence shown here is derived from an EMBL/GenBank/DDBJ whole genome shotgun (WGS) entry which is preliminary data.</text>
</comment>
<name>A0A9X3DCM5_9SPHI</name>
<dbReference type="PANTHER" id="PTHR21666">
    <property type="entry name" value="PEPTIDASE-RELATED"/>
    <property type="match status" value="1"/>
</dbReference>
<keyword evidence="3" id="KW-1185">Reference proteome</keyword>
<proteinExistence type="predicted"/>
<sequence>MKPFEQIIYSNTPAIGKVVDFDPTKDKLLPLDFTSNNKELTDEILDDTDLFSNFINQKLKDSGACYGIGGYDEHRTIYSRSTHFDTEEEPRRLHLGVDIWGPSGTPVYNFYDARVHSFANNYHFGDYGATIILAYEIDGLTFNALYGHLSAASLKGLEPGQFISKGAKFAEFGIQKENGGWPPHLHFQIIQNMYGLKGDYQGVCKFSEREKYLNNCPDPNVILKATFENEHSTRF</sequence>
<dbReference type="PANTHER" id="PTHR21666:SF270">
    <property type="entry name" value="MUREIN HYDROLASE ACTIVATOR ENVC"/>
    <property type="match status" value="1"/>
</dbReference>
<dbReference type="GO" id="GO:0004222">
    <property type="term" value="F:metalloendopeptidase activity"/>
    <property type="evidence" value="ECO:0007669"/>
    <property type="project" value="TreeGrafter"/>
</dbReference>
<gene>
    <name evidence="2" type="ORF">OQZ29_08055</name>
</gene>
<dbReference type="InterPro" id="IPR050570">
    <property type="entry name" value="Cell_wall_metabolism_enzyme"/>
</dbReference>
<dbReference type="InterPro" id="IPR016047">
    <property type="entry name" value="M23ase_b-sheet_dom"/>
</dbReference>
<protein>
    <submittedName>
        <fullName evidence="2">Peptidoglycan DD-metalloendopeptidase family protein</fullName>
    </submittedName>
</protein>
<dbReference type="EMBL" id="JAPJUH010000002">
    <property type="protein sequence ID" value="MCX3264695.1"/>
    <property type="molecule type" value="Genomic_DNA"/>
</dbReference>
<feature type="domain" description="M23ase beta-sheet core" evidence="1">
    <location>
        <begin position="93"/>
        <end position="192"/>
    </location>
</feature>
<dbReference type="AlphaFoldDB" id="A0A9X3DCM5"/>
<dbReference type="RefSeq" id="WP_010602014.1">
    <property type="nucleotide sequence ID" value="NZ_JAPJUH010000002.1"/>
</dbReference>
<dbReference type="Pfam" id="PF01551">
    <property type="entry name" value="Peptidase_M23"/>
    <property type="match status" value="1"/>
</dbReference>
<reference evidence="2" key="1">
    <citation type="submission" date="2022-11" db="EMBL/GenBank/DDBJ databases">
        <authorList>
            <person name="Graham C."/>
            <person name="Newman J.D."/>
        </authorList>
    </citation>
    <scope>NUCLEOTIDE SEQUENCE</scope>
    <source>
        <strain evidence="2">DSM 19486</strain>
    </source>
</reference>
<dbReference type="CDD" id="cd12797">
    <property type="entry name" value="M23_peptidase"/>
    <property type="match status" value="1"/>
</dbReference>
<evidence type="ECO:0000313" key="3">
    <source>
        <dbReference type="Proteomes" id="UP001142592"/>
    </source>
</evidence>
<evidence type="ECO:0000313" key="2">
    <source>
        <dbReference type="EMBL" id="MCX3264695.1"/>
    </source>
</evidence>
<organism evidence="2 3">
    <name type="scientific">Pedobacter agri</name>
    <dbReference type="NCBI Taxonomy" id="454586"/>
    <lineage>
        <taxon>Bacteria</taxon>
        <taxon>Pseudomonadati</taxon>
        <taxon>Bacteroidota</taxon>
        <taxon>Sphingobacteriia</taxon>
        <taxon>Sphingobacteriales</taxon>
        <taxon>Sphingobacteriaceae</taxon>
        <taxon>Pedobacter</taxon>
    </lineage>
</organism>
<dbReference type="Proteomes" id="UP001142592">
    <property type="component" value="Unassembled WGS sequence"/>
</dbReference>